<feature type="region of interest" description="Disordered" evidence="1">
    <location>
        <begin position="174"/>
        <end position="242"/>
    </location>
</feature>
<evidence type="ECO:0008006" key="4">
    <source>
        <dbReference type="Google" id="ProtNLM"/>
    </source>
</evidence>
<reference evidence="2" key="1">
    <citation type="submission" date="2016-10" db="EMBL/GenBank/DDBJ databases">
        <authorList>
            <person name="Benchimol M."/>
            <person name="Almeida L.G."/>
            <person name="Vasconcelos A.T."/>
            <person name="Perreira-Neves A."/>
            <person name="Rosa I.A."/>
            <person name="Tasca T."/>
            <person name="Bogo M.R."/>
            <person name="de Souza W."/>
        </authorList>
    </citation>
    <scope>NUCLEOTIDE SEQUENCE [LARGE SCALE GENOMIC DNA]</scope>
    <source>
        <strain evidence="2">K</strain>
    </source>
</reference>
<comment type="caution">
    <text evidence="2">The sequence shown here is derived from an EMBL/GenBank/DDBJ whole genome shotgun (WGS) entry which is preliminary data.</text>
</comment>
<dbReference type="Proteomes" id="UP000179807">
    <property type="component" value="Unassembled WGS sequence"/>
</dbReference>
<proteinExistence type="predicted"/>
<evidence type="ECO:0000313" key="3">
    <source>
        <dbReference type="Proteomes" id="UP000179807"/>
    </source>
</evidence>
<dbReference type="GeneID" id="94834888"/>
<organism evidence="2 3">
    <name type="scientific">Tritrichomonas foetus</name>
    <dbReference type="NCBI Taxonomy" id="1144522"/>
    <lineage>
        <taxon>Eukaryota</taxon>
        <taxon>Metamonada</taxon>
        <taxon>Parabasalia</taxon>
        <taxon>Tritrichomonadida</taxon>
        <taxon>Tritrichomonadidae</taxon>
        <taxon>Tritrichomonas</taxon>
    </lineage>
</organism>
<dbReference type="VEuPathDB" id="TrichDB:TRFO_18438"/>
<dbReference type="RefSeq" id="XP_068365088.1">
    <property type="nucleotide sequence ID" value="XM_068500184.1"/>
</dbReference>
<feature type="compositionally biased region" description="Polar residues" evidence="1">
    <location>
        <begin position="258"/>
        <end position="267"/>
    </location>
</feature>
<feature type="compositionally biased region" description="Pro residues" evidence="1">
    <location>
        <begin position="303"/>
        <end position="312"/>
    </location>
</feature>
<dbReference type="AlphaFoldDB" id="A0A1J4KLY7"/>
<name>A0A1J4KLY7_9EUKA</name>
<dbReference type="EMBL" id="MLAK01000575">
    <property type="protein sequence ID" value="OHT11952.1"/>
    <property type="molecule type" value="Genomic_DNA"/>
</dbReference>
<evidence type="ECO:0000256" key="1">
    <source>
        <dbReference type="SAM" id="MobiDB-lite"/>
    </source>
</evidence>
<feature type="region of interest" description="Disordered" evidence="1">
    <location>
        <begin position="254"/>
        <end position="312"/>
    </location>
</feature>
<keyword evidence="3" id="KW-1185">Reference proteome</keyword>
<evidence type="ECO:0000313" key="2">
    <source>
        <dbReference type="EMBL" id="OHT11952.1"/>
    </source>
</evidence>
<feature type="compositionally biased region" description="Low complexity" evidence="1">
    <location>
        <begin position="200"/>
        <end position="216"/>
    </location>
</feature>
<protein>
    <recommendedName>
        <fullName evidence="4">LisH domain-containing protein</fullName>
    </recommendedName>
</protein>
<sequence length="312" mass="35074">MFNSKHIQRSELISQTREILRTNGIENYEKSLYLSYSFEEILNTDSIFLQHLKPSVQLEEKPKSWNIAFCLVLKFLADNKMTTTENILNKETVKGKSSIDYSNIQGDADAPQFPAKGLKEIVSIDCLIDNWTKIENSENKKNKRNTNRVTSFGHSNYNVGNKGALLKNRFLSDQQNDKKSAKKIPPNLIIPDNTNIQPASIRSASVESSSSSNTFSKGFIINPPLTPSPEQNSDFPGTKHYPRKLEPIDMEVYKGPLSPQNISNITSPHRKHDPPASPPVGRKPFEAPKINMKDVPPVNIPKNSPPSPFMKT</sequence>
<gene>
    <name evidence="2" type="ORF">TRFO_18438</name>
</gene>
<accession>A0A1J4KLY7</accession>